<organism evidence="2">
    <name type="scientific">Papilio xuthus</name>
    <name type="common">Asian swallowtail butterfly</name>
    <dbReference type="NCBI Taxonomy" id="66420"/>
    <lineage>
        <taxon>Eukaryota</taxon>
        <taxon>Metazoa</taxon>
        <taxon>Ecdysozoa</taxon>
        <taxon>Arthropoda</taxon>
        <taxon>Hexapoda</taxon>
        <taxon>Insecta</taxon>
        <taxon>Pterygota</taxon>
        <taxon>Neoptera</taxon>
        <taxon>Endopterygota</taxon>
        <taxon>Lepidoptera</taxon>
        <taxon>Glossata</taxon>
        <taxon>Ditrysia</taxon>
        <taxon>Papilionoidea</taxon>
        <taxon>Papilionidae</taxon>
        <taxon>Papilioninae</taxon>
        <taxon>Papilio</taxon>
    </lineage>
</organism>
<evidence type="ECO:0000313" key="2">
    <source>
        <dbReference type="RefSeq" id="XP_013174620.1"/>
    </source>
</evidence>
<dbReference type="Proteomes" id="UP000694872">
    <property type="component" value="Unplaced"/>
</dbReference>
<dbReference type="GeneID" id="106123028"/>
<dbReference type="AlphaFoldDB" id="A0AAJ7EEU0"/>
<feature type="compositionally biased region" description="Basic and acidic residues" evidence="1">
    <location>
        <begin position="156"/>
        <end position="171"/>
    </location>
</feature>
<feature type="region of interest" description="Disordered" evidence="1">
    <location>
        <begin position="153"/>
        <end position="218"/>
    </location>
</feature>
<accession>A0AAJ7EEU0</accession>
<feature type="compositionally biased region" description="Basic and acidic residues" evidence="1">
    <location>
        <begin position="112"/>
        <end position="129"/>
    </location>
</feature>
<protein>
    <submittedName>
        <fullName evidence="2">Uncharacterized protein LOC106123028</fullName>
    </submittedName>
</protein>
<feature type="region of interest" description="Disordered" evidence="1">
    <location>
        <begin position="79"/>
        <end position="140"/>
    </location>
</feature>
<feature type="non-terminal residue" evidence="2">
    <location>
        <position position="218"/>
    </location>
</feature>
<evidence type="ECO:0000256" key="1">
    <source>
        <dbReference type="SAM" id="MobiDB-lite"/>
    </source>
</evidence>
<gene>
    <name evidence="2" type="primary">LOC106123028</name>
</gene>
<dbReference type="RefSeq" id="XP_013174620.1">
    <property type="nucleotide sequence ID" value="XM_013319166.1"/>
</dbReference>
<reference evidence="2" key="1">
    <citation type="submission" date="2025-08" db="UniProtKB">
        <authorList>
            <consortium name="RefSeq"/>
        </authorList>
    </citation>
    <scope>IDENTIFICATION</scope>
</reference>
<name>A0AAJ7EEU0_PAPXU</name>
<sequence length="218" mass="22962">VEEQKPASVAAATDKLTSLTLTQPTPAAAPAPAKPKKLSIGGHVGSFKEQFERRASLTSAPEIKRNVSKPVVSKIAKVKAQSEDRDLPAKSPDNGTVRLQQIGIEPSQPPAEEIREVSRSGVKKTESEPMHNTTQVDPTVLLQDARRSLQNSMAKLVEEKAGEESRRRAARDIISSAIRTGKPPMPYGRSSSAGVTSLSSPPGTPPAAPPTAPAAPTG</sequence>
<feature type="non-terminal residue" evidence="2">
    <location>
        <position position="1"/>
    </location>
</feature>
<feature type="compositionally biased region" description="Polar residues" evidence="1">
    <location>
        <begin position="189"/>
        <end position="200"/>
    </location>
</feature>
<proteinExistence type="predicted"/>
<feature type="compositionally biased region" description="Pro residues" evidence="1">
    <location>
        <begin position="202"/>
        <end position="218"/>
    </location>
</feature>
<dbReference type="KEGG" id="pxu:106123028"/>